<proteinExistence type="predicted"/>
<feature type="compositionally biased region" description="Pro residues" evidence="1">
    <location>
        <begin position="104"/>
        <end position="121"/>
    </location>
</feature>
<dbReference type="AlphaFoldDB" id="A0A9W9YLI9"/>
<keyword evidence="3" id="KW-1185">Reference proteome</keyword>
<reference evidence="2" key="1">
    <citation type="submission" date="2023-01" db="EMBL/GenBank/DDBJ databases">
        <title>Genome assembly of the deep-sea coral Lophelia pertusa.</title>
        <authorList>
            <person name="Herrera S."/>
            <person name="Cordes E."/>
        </authorList>
    </citation>
    <scope>NUCLEOTIDE SEQUENCE</scope>
    <source>
        <strain evidence="2">USNM1676648</strain>
        <tissue evidence="2">Polyp</tissue>
    </source>
</reference>
<comment type="caution">
    <text evidence="2">The sequence shown here is derived from an EMBL/GenBank/DDBJ whole genome shotgun (WGS) entry which is preliminary data.</text>
</comment>
<evidence type="ECO:0000256" key="1">
    <source>
        <dbReference type="SAM" id="MobiDB-lite"/>
    </source>
</evidence>
<evidence type="ECO:0000313" key="2">
    <source>
        <dbReference type="EMBL" id="KAJ7357446.1"/>
    </source>
</evidence>
<dbReference type="Proteomes" id="UP001163046">
    <property type="component" value="Unassembled WGS sequence"/>
</dbReference>
<gene>
    <name evidence="2" type="ORF">OS493_024959</name>
</gene>
<feature type="compositionally biased region" description="Polar residues" evidence="1">
    <location>
        <begin position="41"/>
        <end position="60"/>
    </location>
</feature>
<evidence type="ECO:0000313" key="3">
    <source>
        <dbReference type="Proteomes" id="UP001163046"/>
    </source>
</evidence>
<protein>
    <submittedName>
        <fullName evidence="2">Uncharacterized protein</fullName>
    </submittedName>
</protein>
<feature type="region of interest" description="Disordered" evidence="1">
    <location>
        <begin position="1"/>
        <end position="169"/>
    </location>
</feature>
<feature type="compositionally biased region" description="Acidic residues" evidence="1">
    <location>
        <begin position="1"/>
        <end position="12"/>
    </location>
</feature>
<dbReference type="EMBL" id="MU827321">
    <property type="protein sequence ID" value="KAJ7357446.1"/>
    <property type="molecule type" value="Genomic_DNA"/>
</dbReference>
<feature type="compositionally biased region" description="Basic residues" evidence="1">
    <location>
        <begin position="18"/>
        <end position="38"/>
    </location>
</feature>
<organism evidence="2 3">
    <name type="scientific">Desmophyllum pertusum</name>
    <dbReference type="NCBI Taxonomy" id="174260"/>
    <lineage>
        <taxon>Eukaryota</taxon>
        <taxon>Metazoa</taxon>
        <taxon>Cnidaria</taxon>
        <taxon>Anthozoa</taxon>
        <taxon>Hexacorallia</taxon>
        <taxon>Scleractinia</taxon>
        <taxon>Caryophylliina</taxon>
        <taxon>Caryophylliidae</taxon>
        <taxon>Desmophyllum</taxon>
    </lineage>
</organism>
<name>A0A9W9YLI9_9CNID</name>
<accession>A0A9W9YLI9</accession>
<feature type="compositionally biased region" description="Pro residues" evidence="1">
    <location>
        <begin position="132"/>
        <end position="157"/>
    </location>
</feature>
<sequence length="205" mass="22424">MSDSGDNQEIESETTVKTVKRRGKKRTPTKVVRKFKKPRSNETSEGLLASNNKLPVQQLTLYAVPPPSQTVQQPVPQPPYTVPQSLHAVPQPPNTVPQPQQTVPQPPNTVPQPPYTVPQPPHTVLHPLHTVPQPPQTVPHPLHTMPPPPQTTTPLPHPGSNEGAPFPTFVQFTMPPNYFPSSVLNSPTPLQHTVPSSMTAPIHPL</sequence>